<dbReference type="RefSeq" id="WP_038986806.1">
    <property type="nucleotide sequence ID" value="NZ_JWJO01000031.1"/>
</dbReference>
<dbReference type="AlphaFoldDB" id="A0A163Z4P1"/>
<name>A0A163Z4P1_9FLAO</name>
<evidence type="ECO:0000313" key="2">
    <source>
        <dbReference type="Proteomes" id="UP000076630"/>
    </source>
</evidence>
<organism evidence="1 2">
    <name type="scientific">Myroides marinus</name>
    <dbReference type="NCBI Taxonomy" id="703342"/>
    <lineage>
        <taxon>Bacteria</taxon>
        <taxon>Pseudomonadati</taxon>
        <taxon>Bacteroidota</taxon>
        <taxon>Flavobacteriia</taxon>
        <taxon>Flavobacteriales</taxon>
        <taxon>Flavobacteriaceae</taxon>
        <taxon>Myroides</taxon>
    </lineage>
</organism>
<evidence type="ECO:0000313" key="1">
    <source>
        <dbReference type="EMBL" id="KZE80990.1"/>
    </source>
</evidence>
<comment type="caution">
    <text evidence="1">The sequence shown here is derived from an EMBL/GenBank/DDBJ whole genome shotgun (WGS) entry which is preliminary data.</text>
</comment>
<keyword evidence="2" id="KW-1185">Reference proteome</keyword>
<dbReference type="OrthoDB" id="995060at2"/>
<dbReference type="EMBL" id="LQNU01000054">
    <property type="protein sequence ID" value="KZE80990.1"/>
    <property type="molecule type" value="Genomic_DNA"/>
</dbReference>
<dbReference type="Proteomes" id="UP000076630">
    <property type="component" value="Unassembled WGS sequence"/>
</dbReference>
<proteinExistence type="predicted"/>
<accession>A0A163Z4P1</accession>
<sequence>MTQNDLILRDSQRRIVRLKLLSNFYKQADLISVFIKTELIHTIFKESDDETLDYNKLELFHIQFTDSLLELLTKIKRRKESQIVLNLKEIEVNNKFINRYAQISRTENDFEIERKFYSSKVGDYLADVYDRLIGEDSENIITDLSSFSSMYAADYYRDWEDSASFEREEDLRYYEYRNVKIESRLMGRLNISGFKVRFVCGYICNTTYYELFRIFQSDDEFVFNVYNNTFYFLNEDKGGVLDKSHNVYKNDIVQDLTIKNERLVLENKRVREVLSVEVLDVLSKYREILDNMNFLSNSFSIDEETNVLKAMLQLNLDGRGF</sequence>
<gene>
    <name evidence="1" type="ORF">AV926_09460</name>
</gene>
<reference evidence="1 2" key="1">
    <citation type="submission" date="2016-01" db="EMBL/GenBank/DDBJ databases">
        <title>Whole genome sequencing of Myroides marinus L41.</title>
        <authorList>
            <person name="Hong K.W."/>
        </authorList>
    </citation>
    <scope>NUCLEOTIDE SEQUENCE [LARGE SCALE GENOMIC DNA]</scope>
    <source>
        <strain evidence="1 2">L41</strain>
    </source>
</reference>
<protein>
    <submittedName>
        <fullName evidence="1">Uncharacterized protein</fullName>
    </submittedName>
</protein>